<evidence type="ECO:0008006" key="3">
    <source>
        <dbReference type="Google" id="ProtNLM"/>
    </source>
</evidence>
<evidence type="ECO:0000313" key="1">
    <source>
        <dbReference type="EMBL" id="OEF98817.1"/>
    </source>
</evidence>
<dbReference type="Proteomes" id="UP000243739">
    <property type="component" value="Unassembled WGS sequence"/>
</dbReference>
<protein>
    <recommendedName>
        <fullName evidence="3">DNA topology modulation protein FlaR</fullName>
    </recommendedName>
</protein>
<accession>A0A1D2YT20</accession>
<dbReference type="OrthoDB" id="1201990at2"/>
<dbReference type="AlphaFoldDB" id="A0A1D2YT20"/>
<reference evidence="1 2" key="1">
    <citation type="submission" date="2016-09" db="EMBL/GenBank/DDBJ databases">
        <title>Draft genome sequence for the type strain of Vulcanibacillus modesticaldus BR, a strictly anaerobic, moderately thermophilic, and nitrate-reducing bacterium from deep sea-hydrothermal vents of the Mid-Atlantic Ridge.</title>
        <authorList>
            <person name="Abin C.A."/>
            <person name="Hollibaugh J.T."/>
        </authorList>
    </citation>
    <scope>NUCLEOTIDE SEQUENCE [LARGE SCALE GENOMIC DNA]</scope>
    <source>
        <strain evidence="1 2">BR</strain>
    </source>
</reference>
<dbReference type="InterPro" id="IPR052922">
    <property type="entry name" value="Cytidylate_Kinase-2"/>
</dbReference>
<dbReference type="PANTHER" id="PTHR37816:SF2">
    <property type="entry name" value="DNA TOPOLOGY MODULATION PROTEIN FLAR-RELATED PROTEIN"/>
    <property type="match status" value="1"/>
</dbReference>
<sequence>MVKIHIIGGPGSGKSYIGEELSKNLNINRYDLDDIFWDNKSKTYGNRNSSEKRNRDLEKILKEQSWIIEGVYFSWLNESFNKADYIFVLKPNVYLRDGVSIVLWTHLS</sequence>
<gene>
    <name evidence="1" type="ORF">BHF71_10850</name>
</gene>
<keyword evidence="2" id="KW-1185">Reference proteome</keyword>
<dbReference type="SUPFAM" id="SSF52540">
    <property type="entry name" value="P-loop containing nucleoside triphosphate hydrolases"/>
    <property type="match status" value="1"/>
</dbReference>
<name>A0A1D2YT20_9BACI</name>
<evidence type="ECO:0000313" key="2">
    <source>
        <dbReference type="Proteomes" id="UP000243739"/>
    </source>
</evidence>
<organism evidence="1 2">
    <name type="scientific">Vulcanibacillus modesticaldus</name>
    <dbReference type="NCBI Taxonomy" id="337097"/>
    <lineage>
        <taxon>Bacteria</taxon>
        <taxon>Bacillati</taxon>
        <taxon>Bacillota</taxon>
        <taxon>Bacilli</taxon>
        <taxon>Bacillales</taxon>
        <taxon>Bacillaceae</taxon>
        <taxon>Vulcanibacillus</taxon>
    </lineage>
</organism>
<proteinExistence type="predicted"/>
<dbReference type="PANTHER" id="PTHR37816">
    <property type="entry name" value="YALI0E33011P"/>
    <property type="match status" value="1"/>
</dbReference>
<dbReference type="EMBL" id="MIJF01000053">
    <property type="protein sequence ID" value="OEF98817.1"/>
    <property type="molecule type" value="Genomic_DNA"/>
</dbReference>
<dbReference type="RefSeq" id="WP_069657317.1">
    <property type="nucleotide sequence ID" value="NZ_MIJF01000053.1"/>
</dbReference>
<dbReference type="STRING" id="337097.BHF71_10850"/>
<comment type="caution">
    <text evidence="1">The sequence shown here is derived from an EMBL/GenBank/DDBJ whole genome shotgun (WGS) entry which is preliminary data.</text>
</comment>
<dbReference type="Gene3D" id="3.40.50.300">
    <property type="entry name" value="P-loop containing nucleotide triphosphate hydrolases"/>
    <property type="match status" value="1"/>
</dbReference>
<dbReference type="InterPro" id="IPR027417">
    <property type="entry name" value="P-loop_NTPase"/>
</dbReference>